<evidence type="ECO:0000256" key="3">
    <source>
        <dbReference type="ARBA" id="ARBA00012098"/>
    </source>
</evidence>
<evidence type="ECO:0000313" key="8">
    <source>
        <dbReference type="EMBL" id="SPP64931.1"/>
    </source>
</evidence>
<evidence type="ECO:0000256" key="6">
    <source>
        <dbReference type="PIRSR" id="PIRSR600888-3"/>
    </source>
</evidence>
<dbReference type="InterPro" id="IPR000888">
    <property type="entry name" value="RmlC-like"/>
</dbReference>
<organism evidence="8 9">
    <name type="scientific">Nitrospira lenta</name>
    <dbReference type="NCBI Taxonomy" id="1436998"/>
    <lineage>
        <taxon>Bacteria</taxon>
        <taxon>Pseudomonadati</taxon>
        <taxon>Nitrospirota</taxon>
        <taxon>Nitrospiria</taxon>
        <taxon>Nitrospirales</taxon>
        <taxon>Nitrospiraceae</taxon>
        <taxon>Nitrospira</taxon>
    </lineage>
</organism>
<dbReference type="InParanoid" id="A0A330L535"/>
<dbReference type="UniPathway" id="UPA00124"/>
<dbReference type="AlphaFoldDB" id="A0A330L535"/>
<evidence type="ECO:0000256" key="5">
    <source>
        <dbReference type="PIRSR" id="PIRSR600888-1"/>
    </source>
</evidence>
<dbReference type="EMBL" id="OUNR01000012">
    <property type="protein sequence ID" value="SPP64931.1"/>
    <property type="molecule type" value="Genomic_DNA"/>
</dbReference>
<name>A0A330L535_9BACT</name>
<evidence type="ECO:0000256" key="2">
    <source>
        <dbReference type="ARBA" id="ARBA00001997"/>
    </source>
</evidence>
<dbReference type="RefSeq" id="WP_121989247.1">
    <property type="nucleotide sequence ID" value="NZ_OUNR01000012.1"/>
</dbReference>
<dbReference type="Gene3D" id="2.60.120.10">
    <property type="entry name" value="Jelly Rolls"/>
    <property type="match status" value="1"/>
</dbReference>
<sequence>MQVSATPLEGLLVIETKLWRDARGAFVETYHQERYREAGIGATFVQDNFSWSHANVLRGLHYQLSRPQGKLVMVVEGRVFDVAVDIRAGSPTFGQWHGVELSAENGRQLYIPSGYAHGFCVLSERAGFMYRCTDYYIPSDERGIRWNDPQLAIDWPAVNPVVSQKDQAYKTLAEMQLELPQWIAA</sequence>
<feature type="active site" description="Proton acceptor" evidence="5">
    <location>
        <position position="61"/>
    </location>
</feature>
<dbReference type="Pfam" id="PF00908">
    <property type="entry name" value="dTDP_sugar_isom"/>
    <property type="match status" value="1"/>
</dbReference>
<dbReference type="GO" id="GO:0005829">
    <property type="term" value="C:cytosol"/>
    <property type="evidence" value="ECO:0007669"/>
    <property type="project" value="TreeGrafter"/>
</dbReference>
<dbReference type="CDD" id="cd00438">
    <property type="entry name" value="cupin_RmlC"/>
    <property type="match status" value="1"/>
</dbReference>
<comment type="function">
    <text evidence="2 7">Catalyzes the epimerization of the C3' and C5'positions of dTDP-6-deoxy-D-xylo-4-hexulose, forming dTDP-6-deoxy-L-lyxo-4-hexulose.</text>
</comment>
<proteinExistence type="inferred from homology"/>
<dbReference type="FunCoup" id="A0A330L535">
    <property type="interactions" value="338"/>
</dbReference>
<dbReference type="PANTHER" id="PTHR21047:SF2">
    <property type="entry name" value="THYMIDINE DIPHOSPHO-4-KETO-RHAMNOSE 3,5-EPIMERASE"/>
    <property type="match status" value="1"/>
</dbReference>
<dbReference type="GO" id="GO:0000271">
    <property type="term" value="P:polysaccharide biosynthetic process"/>
    <property type="evidence" value="ECO:0007669"/>
    <property type="project" value="TreeGrafter"/>
</dbReference>
<comment type="similarity">
    <text evidence="7">Belongs to the dTDP-4-dehydrorhamnose 3,5-epimerase family.</text>
</comment>
<evidence type="ECO:0000256" key="7">
    <source>
        <dbReference type="RuleBase" id="RU364069"/>
    </source>
</evidence>
<gene>
    <name evidence="8" type="primary">rmlC</name>
    <name evidence="8" type="ORF">NITLEN_20571</name>
</gene>
<dbReference type="Proteomes" id="UP000248168">
    <property type="component" value="Unassembled WGS sequence"/>
</dbReference>
<feature type="active site" description="Proton donor" evidence="5">
    <location>
        <position position="130"/>
    </location>
</feature>
<keyword evidence="7 8" id="KW-0413">Isomerase</keyword>
<dbReference type="SUPFAM" id="SSF51182">
    <property type="entry name" value="RmlC-like cupins"/>
    <property type="match status" value="1"/>
</dbReference>
<feature type="site" description="Participates in a stacking interaction with the thymidine ring of dTDP-4-oxo-6-deoxyglucose" evidence="6">
    <location>
        <position position="136"/>
    </location>
</feature>
<protein>
    <recommendedName>
        <fullName evidence="4 7">dTDP-4-dehydrorhamnose 3,5-epimerase</fullName>
        <ecNumber evidence="3 7">5.1.3.13</ecNumber>
    </recommendedName>
    <alternativeName>
        <fullName evidence="7">Thymidine diphospho-4-keto-rhamnose 3,5-epimerase</fullName>
    </alternativeName>
</protein>
<dbReference type="NCBIfam" id="TIGR01221">
    <property type="entry name" value="rmlC"/>
    <property type="match status" value="1"/>
</dbReference>
<evidence type="ECO:0000256" key="1">
    <source>
        <dbReference type="ARBA" id="ARBA00001298"/>
    </source>
</evidence>
<dbReference type="EC" id="5.1.3.13" evidence="3 7"/>
<dbReference type="PANTHER" id="PTHR21047">
    <property type="entry name" value="DTDP-6-DEOXY-D-GLUCOSE-3,5 EPIMERASE"/>
    <property type="match status" value="1"/>
</dbReference>
<dbReference type="InterPro" id="IPR014710">
    <property type="entry name" value="RmlC-like_jellyroll"/>
</dbReference>
<dbReference type="OrthoDB" id="9800680at2"/>
<comment type="subunit">
    <text evidence="7">Homodimer.</text>
</comment>
<comment type="catalytic activity">
    <reaction evidence="1 7">
        <text>dTDP-4-dehydro-6-deoxy-alpha-D-glucose = dTDP-4-dehydro-beta-L-rhamnose</text>
        <dbReference type="Rhea" id="RHEA:16969"/>
        <dbReference type="ChEBI" id="CHEBI:57649"/>
        <dbReference type="ChEBI" id="CHEBI:62830"/>
        <dbReference type="EC" id="5.1.3.13"/>
    </reaction>
</comment>
<evidence type="ECO:0000256" key="4">
    <source>
        <dbReference type="ARBA" id="ARBA00019595"/>
    </source>
</evidence>
<dbReference type="GO" id="GO:0019305">
    <property type="term" value="P:dTDP-rhamnose biosynthetic process"/>
    <property type="evidence" value="ECO:0007669"/>
    <property type="project" value="UniProtKB-UniRule"/>
</dbReference>
<comment type="pathway">
    <text evidence="7">Carbohydrate biosynthesis; dTDP-L-rhamnose biosynthesis.</text>
</comment>
<dbReference type="InterPro" id="IPR011051">
    <property type="entry name" value="RmlC_Cupin_sf"/>
</dbReference>
<dbReference type="GO" id="GO:0008830">
    <property type="term" value="F:dTDP-4-dehydrorhamnose 3,5-epimerase activity"/>
    <property type="evidence" value="ECO:0007669"/>
    <property type="project" value="UniProtKB-UniRule"/>
</dbReference>
<accession>A0A330L535</accession>
<keyword evidence="9" id="KW-1185">Reference proteome</keyword>
<reference evidence="9" key="1">
    <citation type="submission" date="2018-04" db="EMBL/GenBank/DDBJ databases">
        <authorList>
            <person name="Lucker S."/>
            <person name="Sakoula D."/>
        </authorList>
    </citation>
    <scope>NUCLEOTIDE SEQUENCE [LARGE SCALE GENOMIC DNA]</scope>
</reference>
<evidence type="ECO:0000313" key="9">
    <source>
        <dbReference type="Proteomes" id="UP000248168"/>
    </source>
</evidence>